<keyword evidence="2" id="KW-1015">Disulfide bond</keyword>
<evidence type="ECO:0000313" key="5">
    <source>
        <dbReference type="Proteomes" id="UP000233220"/>
    </source>
</evidence>
<dbReference type="GO" id="GO:0005829">
    <property type="term" value="C:cytosol"/>
    <property type="evidence" value="ECO:0007669"/>
    <property type="project" value="TreeGrafter"/>
</dbReference>
<dbReference type="Pfam" id="PF05254">
    <property type="entry name" value="UPF0203"/>
    <property type="match status" value="1"/>
</dbReference>
<reference evidence="4" key="1">
    <citation type="submission" date="2025-08" db="UniProtKB">
        <authorList>
            <consortium name="Ensembl"/>
        </authorList>
    </citation>
    <scope>IDENTIFICATION</scope>
</reference>
<dbReference type="Proteomes" id="UP000233220">
    <property type="component" value="Unplaced"/>
</dbReference>
<dbReference type="PANTHER" id="PTHR46403">
    <property type="entry name" value="TP53-REGULATED INHIBITOR OF APOPTOSIS 1"/>
    <property type="match status" value="1"/>
</dbReference>
<dbReference type="AlphaFoldDB" id="A0A2K6S650"/>
<comment type="catalytic activity">
    <reaction evidence="3">
        <text>a 1,2-diacyl-sn-glycero-3-phosphate(in) = a 1,2-diacyl-sn-glycero-3-phosphate(out)</text>
        <dbReference type="Rhea" id="RHEA:36435"/>
        <dbReference type="ChEBI" id="CHEBI:58608"/>
    </reaction>
</comment>
<keyword evidence="5" id="KW-1185">Reference proteome</keyword>
<reference evidence="4" key="2">
    <citation type="submission" date="2025-09" db="UniProtKB">
        <authorList>
            <consortium name="Ensembl"/>
        </authorList>
    </citation>
    <scope>IDENTIFICATION</scope>
</reference>
<sequence>MNSVGEACTDMKHQYDQCFSRWFAEKFLNGDSSGTRCIQKAIKEKEIPIEELEFMSHGKEKPENSS</sequence>
<dbReference type="Ensembl" id="ENSSBOT00000015983.1">
    <property type="protein sequence ID" value="ENSSBOP00000002865.1"/>
    <property type="gene ID" value="ENSSBOG00000014560.1"/>
</dbReference>
<comment type="similarity">
    <text evidence="1">Belongs to the TRIAP1/MDM35 family.</text>
</comment>
<dbReference type="OMA" id="ATMECVE"/>
<evidence type="ECO:0000256" key="1">
    <source>
        <dbReference type="ARBA" id="ARBA00006196"/>
    </source>
</evidence>
<evidence type="ECO:0000256" key="2">
    <source>
        <dbReference type="ARBA" id="ARBA00023157"/>
    </source>
</evidence>
<evidence type="ECO:0000256" key="3">
    <source>
        <dbReference type="ARBA" id="ARBA00023706"/>
    </source>
</evidence>
<organism evidence="4 5">
    <name type="scientific">Saimiri boliviensis boliviensis</name>
    <name type="common">Bolivian squirrel monkey</name>
    <dbReference type="NCBI Taxonomy" id="39432"/>
    <lineage>
        <taxon>Eukaryota</taxon>
        <taxon>Metazoa</taxon>
        <taxon>Chordata</taxon>
        <taxon>Craniata</taxon>
        <taxon>Vertebrata</taxon>
        <taxon>Euteleostomi</taxon>
        <taxon>Mammalia</taxon>
        <taxon>Eutheria</taxon>
        <taxon>Euarchontoglires</taxon>
        <taxon>Primates</taxon>
        <taxon>Haplorrhini</taxon>
        <taxon>Platyrrhini</taxon>
        <taxon>Cebidae</taxon>
        <taxon>Saimiriinae</taxon>
        <taxon>Saimiri</taxon>
    </lineage>
</organism>
<dbReference type="GO" id="GO:0005634">
    <property type="term" value="C:nucleus"/>
    <property type="evidence" value="ECO:0007669"/>
    <property type="project" value="TreeGrafter"/>
</dbReference>
<dbReference type="GO" id="GO:1990050">
    <property type="term" value="F:phosphatidic acid transfer activity"/>
    <property type="evidence" value="ECO:0007669"/>
    <property type="project" value="TreeGrafter"/>
</dbReference>
<name>A0A2K6S650_SAIBB</name>
<protein>
    <recommendedName>
        <fullName evidence="6">TP53 regulated inhibitor of apoptosis 1</fullName>
    </recommendedName>
</protein>
<dbReference type="InterPro" id="IPR007918">
    <property type="entry name" value="MDM35_apoptosis"/>
</dbReference>
<dbReference type="GO" id="GO:0005758">
    <property type="term" value="C:mitochondrial intermembrane space"/>
    <property type="evidence" value="ECO:0007669"/>
    <property type="project" value="TreeGrafter"/>
</dbReference>
<dbReference type="STRING" id="39432.ENSSBOP00000002865"/>
<evidence type="ECO:0008006" key="6">
    <source>
        <dbReference type="Google" id="ProtNLM"/>
    </source>
</evidence>
<accession>A0A2K6S650</accession>
<dbReference type="GeneTree" id="ENSGT00940000165083"/>
<evidence type="ECO:0000313" key="4">
    <source>
        <dbReference type="Ensembl" id="ENSSBOP00000002865.1"/>
    </source>
</evidence>
<dbReference type="PANTHER" id="PTHR46403:SF1">
    <property type="entry name" value="TP53-REGULATED INHIBITOR OF APOPTOSIS 1"/>
    <property type="match status" value="1"/>
</dbReference>
<dbReference type="GO" id="GO:0045332">
    <property type="term" value="P:phospholipid translocation"/>
    <property type="evidence" value="ECO:0007669"/>
    <property type="project" value="TreeGrafter"/>
</dbReference>
<proteinExistence type="inferred from homology"/>